<comment type="caution">
    <text evidence="4">The sequence shown here is derived from an EMBL/GenBank/DDBJ whole genome shotgun (WGS) entry which is preliminary data.</text>
</comment>
<feature type="coiled-coil region" evidence="1">
    <location>
        <begin position="410"/>
        <end position="437"/>
    </location>
</feature>
<gene>
    <name evidence="4" type="ORF">B0I35DRAFT_47972</name>
</gene>
<evidence type="ECO:0000313" key="4">
    <source>
        <dbReference type="EMBL" id="KAH7329595.1"/>
    </source>
</evidence>
<dbReference type="Proteomes" id="UP000813444">
    <property type="component" value="Unassembled WGS sequence"/>
</dbReference>
<keyword evidence="3" id="KW-0812">Transmembrane</keyword>
<keyword evidence="1" id="KW-0175">Coiled coil</keyword>
<feature type="transmembrane region" description="Helical" evidence="3">
    <location>
        <begin position="12"/>
        <end position="39"/>
    </location>
</feature>
<evidence type="ECO:0000313" key="5">
    <source>
        <dbReference type="Proteomes" id="UP000813444"/>
    </source>
</evidence>
<dbReference type="AlphaFoldDB" id="A0A8K0WXU6"/>
<evidence type="ECO:0000256" key="3">
    <source>
        <dbReference type="SAM" id="Phobius"/>
    </source>
</evidence>
<proteinExistence type="predicted"/>
<keyword evidence="3" id="KW-1133">Transmembrane helix</keyword>
<keyword evidence="5" id="KW-1185">Reference proteome</keyword>
<evidence type="ECO:0000256" key="2">
    <source>
        <dbReference type="SAM" id="MobiDB-lite"/>
    </source>
</evidence>
<accession>A0A8K0WXU6</accession>
<protein>
    <submittedName>
        <fullName evidence="4">Uncharacterized protein</fullName>
    </submittedName>
</protein>
<evidence type="ECO:0000256" key="1">
    <source>
        <dbReference type="SAM" id="Coils"/>
    </source>
</evidence>
<reference evidence="4" key="1">
    <citation type="journal article" date="2021" name="Nat. Commun.">
        <title>Genetic determinants of endophytism in the Arabidopsis root mycobiome.</title>
        <authorList>
            <person name="Mesny F."/>
            <person name="Miyauchi S."/>
            <person name="Thiergart T."/>
            <person name="Pickel B."/>
            <person name="Atanasova L."/>
            <person name="Karlsson M."/>
            <person name="Huettel B."/>
            <person name="Barry K.W."/>
            <person name="Haridas S."/>
            <person name="Chen C."/>
            <person name="Bauer D."/>
            <person name="Andreopoulos W."/>
            <person name="Pangilinan J."/>
            <person name="LaButti K."/>
            <person name="Riley R."/>
            <person name="Lipzen A."/>
            <person name="Clum A."/>
            <person name="Drula E."/>
            <person name="Henrissat B."/>
            <person name="Kohler A."/>
            <person name="Grigoriev I.V."/>
            <person name="Martin F.M."/>
            <person name="Hacquard S."/>
        </authorList>
    </citation>
    <scope>NUCLEOTIDE SEQUENCE</scope>
    <source>
        <strain evidence="4">MPI-CAGE-CH-0235</strain>
    </source>
</reference>
<name>A0A8K0WXU6_9HYPO</name>
<feature type="compositionally biased region" description="Basic and acidic residues" evidence="2">
    <location>
        <begin position="253"/>
        <end position="273"/>
    </location>
</feature>
<dbReference type="OrthoDB" id="3166386at2759"/>
<organism evidence="4 5">
    <name type="scientific">Stachybotrys elegans</name>
    <dbReference type="NCBI Taxonomy" id="80388"/>
    <lineage>
        <taxon>Eukaryota</taxon>
        <taxon>Fungi</taxon>
        <taxon>Dikarya</taxon>
        <taxon>Ascomycota</taxon>
        <taxon>Pezizomycotina</taxon>
        <taxon>Sordariomycetes</taxon>
        <taxon>Hypocreomycetidae</taxon>
        <taxon>Hypocreales</taxon>
        <taxon>Stachybotryaceae</taxon>
        <taxon>Stachybotrys</taxon>
    </lineage>
</organism>
<keyword evidence="3" id="KW-0472">Membrane</keyword>
<feature type="region of interest" description="Disordered" evidence="2">
    <location>
        <begin position="222"/>
        <end position="273"/>
    </location>
</feature>
<dbReference type="EMBL" id="JAGPNK010000001">
    <property type="protein sequence ID" value="KAH7329595.1"/>
    <property type="molecule type" value="Genomic_DNA"/>
</dbReference>
<sequence>MSNSDGASASDIITYIGVPLAVLGVLPILYNTFATLASLSRIRRMLRRSQLTALTRSDVVNRIIEIELPRYAVMPLDRFQNDEEYWSLCSYPSSLPGGSWTTFNWRTNTIGMKTQRIQYADQVRQPQVEIAFDDLVCYLLDLGAVPDRHGWKLLKSTGLWTPAGCCLMFSPDGKEKALVLGPQDDADGHLSLAVSWSSSWTTRHHSHLPPYWVRLPAGRTSKIVPESRPSSASKRRSQEHDMEEGCADPDTSSDARIKDESHYDGPDPQDKSQRDITCQILTAGVTTAFFDNEMQARSEIDNVDIDHLRIHSIGTDGIWFASAASAYGITSQTILWSYKIPDAILQFVNKETVPCGILVLLGMVDESETPDWATQHNDHMTSHELFVRRTREHNEALAAESRMSPADRQAASAARVRREMQQRMDDMRDKTRMEQQRAEQRVMEAVQSPRWSGKLVAKYALSWLQRQGYCDEDHGVKEVVGFLLHRMVRERDFSTTLCRMLDAWKSWADIGGMRKTDYQAIREDVPAFAFASLLVALIMDTSTTLEGTLSVDMQDCLKLWEKVRLG</sequence>